<dbReference type="InterPro" id="IPR012348">
    <property type="entry name" value="RNR-like"/>
</dbReference>
<feature type="chain" id="PRO_5037047484" description="TRASH domain-containing protein" evidence="1">
    <location>
        <begin position="29"/>
        <end position="107"/>
    </location>
</feature>
<dbReference type="Pfam" id="PF24273">
    <property type="entry name" value="TRASH_HVO_1752_C"/>
    <property type="match status" value="1"/>
</dbReference>
<dbReference type="InterPro" id="IPR011017">
    <property type="entry name" value="TRASH_dom"/>
</dbReference>
<dbReference type="SMART" id="SM00746">
    <property type="entry name" value="TRASH"/>
    <property type="match status" value="1"/>
</dbReference>
<dbReference type="AlphaFoldDB" id="A0A941W402"/>
<dbReference type="Proteomes" id="UP000722750">
    <property type="component" value="Unassembled WGS sequence"/>
</dbReference>
<evidence type="ECO:0000259" key="2">
    <source>
        <dbReference type="SMART" id="SM00746"/>
    </source>
</evidence>
<organism evidence="3 4">
    <name type="scientific">Candidatus Scalindua arabica</name>
    <dbReference type="NCBI Taxonomy" id="1127984"/>
    <lineage>
        <taxon>Bacteria</taxon>
        <taxon>Pseudomonadati</taxon>
        <taxon>Planctomycetota</taxon>
        <taxon>Candidatus Brocadiia</taxon>
        <taxon>Candidatus Brocadiales</taxon>
        <taxon>Candidatus Scalinduaceae</taxon>
        <taxon>Candidatus Scalindua</taxon>
    </lineage>
</organism>
<feature type="signal peptide" evidence="1">
    <location>
        <begin position="1"/>
        <end position="28"/>
    </location>
</feature>
<gene>
    <name evidence="3" type="ORF">MAG551_02036</name>
</gene>
<name>A0A941W402_9BACT</name>
<evidence type="ECO:0000313" key="3">
    <source>
        <dbReference type="EMBL" id="MBS1258972.1"/>
    </source>
</evidence>
<dbReference type="SUPFAM" id="SSF47240">
    <property type="entry name" value="Ferritin-like"/>
    <property type="match status" value="1"/>
</dbReference>
<dbReference type="InterPro" id="IPR056526">
    <property type="entry name" value="TRASH_HVO_1752"/>
</dbReference>
<evidence type="ECO:0000256" key="1">
    <source>
        <dbReference type="SAM" id="SignalP"/>
    </source>
</evidence>
<protein>
    <recommendedName>
        <fullName evidence="2">TRASH domain-containing protein</fullName>
    </recommendedName>
</protein>
<dbReference type="InterPro" id="IPR009078">
    <property type="entry name" value="Ferritin-like_SF"/>
</dbReference>
<keyword evidence="1" id="KW-0732">Signal</keyword>
<proteinExistence type="predicted"/>
<reference evidence="3" key="1">
    <citation type="journal article" date="2021" name="ISME J.">
        <title>Fine-scale metabolic discontinuity in a stratified prokaryote microbiome of a Red Sea deep halocline.</title>
        <authorList>
            <person name="Michoud G."/>
            <person name="Ngugi D.K."/>
            <person name="Barozzi A."/>
            <person name="Merlino G."/>
            <person name="Calleja M.L."/>
            <person name="Delgado-Huertas A."/>
            <person name="Moran X.A.G."/>
            <person name="Daffonchio D."/>
        </authorList>
    </citation>
    <scope>NUCLEOTIDE SEQUENCE</scope>
    <source>
        <strain evidence="3">SuakinDeep_MAG55_1</strain>
    </source>
</reference>
<feature type="domain" description="TRASH" evidence="2">
    <location>
        <begin position="63"/>
        <end position="101"/>
    </location>
</feature>
<dbReference type="GO" id="GO:0016491">
    <property type="term" value="F:oxidoreductase activity"/>
    <property type="evidence" value="ECO:0007669"/>
    <property type="project" value="InterPro"/>
</dbReference>
<dbReference type="EMBL" id="JAANXD010000077">
    <property type="protein sequence ID" value="MBS1258972.1"/>
    <property type="molecule type" value="Genomic_DNA"/>
</dbReference>
<evidence type="ECO:0000313" key="4">
    <source>
        <dbReference type="Proteomes" id="UP000722750"/>
    </source>
</evidence>
<sequence length="107" mass="11245">MKRMGILMGAVVIAFLLVAFNSSNPVFANSCCGVKKDAHECDKGCETGCVKKTSASESSDNTCPVCGNVSDSKGQQVDVEHGGETAHLCCEGCADAYKENPDKYSKS</sequence>
<comment type="caution">
    <text evidence="3">The sequence shown here is derived from an EMBL/GenBank/DDBJ whole genome shotgun (WGS) entry which is preliminary data.</text>
</comment>
<dbReference type="Gene3D" id="1.10.620.20">
    <property type="entry name" value="Ribonucleotide Reductase, subunit A"/>
    <property type="match status" value="1"/>
</dbReference>
<accession>A0A941W402</accession>